<dbReference type="GO" id="GO:0015631">
    <property type="term" value="F:tubulin binding"/>
    <property type="evidence" value="ECO:0007669"/>
    <property type="project" value="TreeGrafter"/>
</dbReference>
<evidence type="ECO:0000259" key="3">
    <source>
        <dbReference type="PROSITE" id="PS50003"/>
    </source>
</evidence>
<feature type="compositionally biased region" description="Polar residues" evidence="2">
    <location>
        <begin position="659"/>
        <end position="675"/>
    </location>
</feature>
<feature type="coiled-coil region" evidence="1">
    <location>
        <begin position="56"/>
        <end position="124"/>
    </location>
</feature>
<feature type="compositionally biased region" description="Polar residues" evidence="2">
    <location>
        <begin position="507"/>
        <end position="525"/>
    </location>
</feature>
<feature type="coiled-coil region" evidence="1">
    <location>
        <begin position="205"/>
        <end position="239"/>
    </location>
</feature>
<evidence type="ECO:0000313" key="4">
    <source>
        <dbReference type="EMBL" id="KAK3336993.1"/>
    </source>
</evidence>
<evidence type="ECO:0000256" key="2">
    <source>
        <dbReference type="SAM" id="MobiDB-lite"/>
    </source>
</evidence>
<reference evidence="4" key="2">
    <citation type="submission" date="2023-06" db="EMBL/GenBank/DDBJ databases">
        <authorList>
            <consortium name="Lawrence Berkeley National Laboratory"/>
            <person name="Haridas S."/>
            <person name="Hensen N."/>
            <person name="Bonometti L."/>
            <person name="Westerberg I."/>
            <person name="Brannstrom I.O."/>
            <person name="Guillou S."/>
            <person name="Cros-Aarteil S."/>
            <person name="Calhoun S."/>
            <person name="Kuo A."/>
            <person name="Mondo S."/>
            <person name="Pangilinan J."/>
            <person name="Riley R."/>
            <person name="Labutti K."/>
            <person name="Andreopoulos B."/>
            <person name="Lipzen A."/>
            <person name="Chen C."/>
            <person name="Yanf M."/>
            <person name="Daum C."/>
            <person name="Ng V."/>
            <person name="Clum A."/>
            <person name="Steindorff A."/>
            <person name="Ohm R."/>
            <person name="Martin F."/>
            <person name="Silar P."/>
            <person name="Natvig D."/>
            <person name="Lalanne C."/>
            <person name="Gautier V."/>
            <person name="Ament-Velasquez S.L."/>
            <person name="Kruys A."/>
            <person name="Hutchinson M.I."/>
            <person name="Powell A.J."/>
            <person name="Barry K."/>
            <person name="Miller A.N."/>
            <person name="Grigoriev I.V."/>
            <person name="Debuchy R."/>
            <person name="Gladieux P."/>
            <person name="Thoren M.H."/>
            <person name="Johannesson H."/>
        </authorList>
    </citation>
    <scope>NUCLEOTIDE SEQUENCE</scope>
    <source>
        <strain evidence="4">SMH4131-1</strain>
    </source>
</reference>
<proteinExistence type="predicted"/>
<feature type="compositionally biased region" description="Polar residues" evidence="2">
    <location>
        <begin position="157"/>
        <end position="174"/>
    </location>
</feature>
<keyword evidence="1" id="KW-0175">Coiled coil</keyword>
<feature type="compositionally biased region" description="Polar residues" evidence="2">
    <location>
        <begin position="1455"/>
        <end position="1467"/>
    </location>
</feature>
<feature type="region of interest" description="Disordered" evidence="2">
    <location>
        <begin position="128"/>
        <end position="181"/>
    </location>
</feature>
<feature type="region of interest" description="Disordered" evidence="2">
    <location>
        <begin position="1792"/>
        <end position="1818"/>
    </location>
</feature>
<feature type="compositionally biased region" description="Low complexity" evidence="2">
    <location>
        <begin position="1955"/>
        <end position="1970"/>
    </location>
</feature>
<dbReference type="EMBL" id="JAUEPO010000001">
    <property type="protein sequence ID" value="KAK3336993.1"/>
    <property type="molecule type" value="Genomic_DNA"/>
</dbReference>
<organism evidence="4 5">
    <name type="scientific">Cercophora scortea</name>
    <dbReference type="NCBI Taxonomy" id="314031"/>
    <lineage>
        <taxon>Eukaryota</taxon>
        <taxon>Fungi</taxon>
        <taxon>Dikarya</taxon>
        <taxon>Ascomycota</taxon>
        <taxon>Pezizomycotina</taxon>
        <taxon>Sordariomycetes</taxon>
        <taxon>Sordariomycetidae</taxon>
        <taxon>Sordariales</taxon>
        <taxon>Lasiosphaeriaceae</taxon>
        <taxon>Cercophora</taxon>
    </lineage>
</organism>
<dbReference type="InterPro" id="IPR024774">
    <property type="entry name" value="PH_dom-Mcp5-type"/>
</dbReference>
<accession>A0AAE0MME3</accession>
<dbReference type="PANTHER" id="PTHR28190">
    <property type="entry name" value="NUCLEAR MIGRATION PROTEIN NUM1"/>
    <property type="match status" value="1"/>
</dbReference>
<dbReference type="PANTHER" id="PTHR28190:SF1">
    <property type="entry name" value="NUCLEAR MIGRATION PROTEIN NUM1"/>
    <property type="match status" value="1"/>
</dbReference>
<comment type="caution">
    <text evidence="4">The sequence shown here is derived from an EMBL/GenBank/DDBJ whole genome shotgun (WGS) entry which is preliminary data.</text>
</comment>
<keyword evidence="5" id="KW-1185">Reference proteome</keyword>
<name>A0AAE0MME3_9PEZI</name>
<evidence type="ECO:0000313" key="5">
    <source>
        <dbReference type="Proteomes" id="UP001286456"/>
    </source>
</evidence>
<dbReference type="InterPro" id="IPR053005">
    <property type="entry name" value="Nuclear_Pos-Cytoskel_Interact"/>
</dbReference>
<dbReference type="GO" id="GO:0000226">
    <property type="term" value="P:microtubule cytoskeleton organization"/>
    <property type="evidence" value="ECO:0007669"/>
    <property type="project" value="TreeGrafter"/>
</dbReference>
<dbReference type="GO" id="GO:0032065">
    <property type="term" value="P:maintenance of protein location in cell cortex"/>
    <property type="evidence" value="ECO:0007669"/>
    <property type="project" value="InterPro"/>
</dbReference>
<feature type="compositionally biased region" description="Low complexity" evidence="2">
    <location>
        <begin position="693"/>
        <end position="711"/>
    </location>
</feature>
<feature type="region of interest" description="Disordered" evidence="2">
    <location>
        <begin position="1874"/>
        <end position="1904"/>
    </location>
</feature>
<dbReference type="GO" id="GO:0005543">
    <property type="term" value="F:phospholipid binding"/>
    <property type="evidence" value="ECO:0007669"/>
    <property type="project" value="InterPro"/>
</dbReference>
<dbReference type="Proteomes" id="UP001286456">
    <property type="component" value="Unassembled WGS sequence"/>
</dbReference>
<feature type="compositionally biased region" description="Basic residues" evidence="2">
    <location>
        <begin position="1941"/>
        <end position="1954"/>
    </location>
</feature>
<feature type="domain" description="PH" evidence="3">
    <location>
        <begin position="1659"/>
        <end position="1770"/>
    </location>
</feature>
<dbReference type="CDD" id="cd13365">
    <property type="entry name" value="PH_PLC_plant-like"/>
    <property type="match status" value="1"/>
</dbReference>
<feature type="compositionally biased region" description="Low complexity" evidence="2">
    <location>
        <begin position="1501"/>
        <end position="1512"/>
    </location>
</feature>
<feature type="compositionally biased region" description="Acidic residues" evidence="2">
    <location>
        <begin position="683"/>
        <end position="692"/>
    </location>
</feature>
<dbReference type="SUPFAM" id="SSF50729">
    <property type="entry name" value="PH domain-like"/>
    <property type="match status" value="1"/>
</dbReference>
<reference evidence="4" key="1">
    <citation type="journal article" date="2023" name="Mol. Phylogenet. Evol.">
        <title>Genome-scale phylogeny and comparative genomics of the fungal order Sordariales.</title>
        <authorList>
            <person name="Hensen N."/>
            <person name="Bonometti L."/>
            <person name="Westerberg I."/>
            <person name="Brannstrom I.O."/>
            <person name="Guillou S."/>
            <person name="Cros-Aarteil S."/>
            <person name="Calhoun S."/>
            <person name="Haridas S."/>
            <person name="Kuo A."/>
            <person name="Mondo S."/>
            <person name="Pangilinan J."/>
            <person name="Riley R."/>
            <person name="LaButti K."/>
            <person name="Andreopoulos B."/>
            <person name="Lipzen A."/>
            <person name="Chen C."/>
            <person name="Yan M."/>
            <person name="Daum C."/>
            <person name="Ng V."/>
            <person name="Clum A."/>
            <person name="Steindorff A."/>
            <person name="Ohm R.A."/>
            <person name="Martin F."/>
            <person name="Silar P."/>
            <person name="Natvig D.O."/>
            <person name="Lalanne C."/>
            <person name="Gautier V."/>
            <person name="Ament-Velasquez S.L."/>
            <person name="Kruys A."/>
            <person name="Hutchinson M.I."/>
            <person name="Powell A.J."/>
            <person name="Barry K."/>
            <person name="Miller A.N."/>
            <person name="Grigoriev I.V."/>
            <person name="Debuchy R."/>
            <person name="Gladieux P."/>
            <person name="Hiltunen Thoren M."/>
            <person name="Johannesson H."/>
        </authorList>
    </citation>
    <scope>NUCLEOTIDE SEQUENCE</scope>
    <source>
        <strain evidence="4">SMH4131-1</strain>
    </source>
</reference>
<feature type="region of interest" description="Disordered" evidence="2">
    <location>
        <begin position="1929"/>
        <end position="1970"/>
    </location>
</feature>
<gene>
    <name evidence="4" type="ORF">B0T19DRAFT_57770</name>
</gene>
<feature type="region of interest" description="Disordered" evidence="2">
    <location>
        <begin position="1455"/>
        <end position="1597"/>
    </location>
</feature>
<feature type="compositionally biased region" description="Polar residues" evidence="2">
    <location>
        <begin position="1874"/>
        <end position="1893"/>
    </location>
</feature>
<dbReference type="GO" id="GO:0005938">
    <property type="term" value="C:cell cortex"/>
    <property type="evidence" value="ECO:0007669"/>
    <property type="project" value="InterPro"/>
</dbReference>
<dbReference type="Pfam" id="PF12814">
    <property type="entry name" value="Mcp5_PH"/>
    <property type="match status" value="1"/>
</dbReference>
<dbReference type="SMART" id="SM00233">
    <property type="entry name" value="PH"/>
    <property type="match status" value="1"/>
</dbReference>
<protein>
    <recommendedName>
        <fullName evidence="3">PH domain-containing protein</fullName>
    </recommendedName>
</protein>
<feature type="region of interest" description="Disordered" evidence="2">
    <location>
        <begin position="446"/>
        <end position="488"/>
    </location>
</feature>
<sequence>MMATSVASDKPVAAMATGDVFDPFVTSPSGTSHARHSNFDTQLFAMSPGATAEQVKRALEAHIRDTERRMEEAGRLGTTLVRQRKELADRLQEVKELESETDLNPELRHRLAEIEKDYNEVARDSARAFLPKQRLPSNETAQGSPFAPEGKGGRRSVSPSKFESLATGSPTKLSVPNRKLRNQPANRIHDIEFAADISSHLIAQVRTLQAALLEREEELKVAKVERSRLEIESEGIQQRIKTLDESESRYKDENWNLETQIHELMATQREAADREKKLIQTLNILQAEKNSTQRELEEVKDNFSKQDEKHAAAIKNLEIELGTSRRNAAISESERSTMHKKVEELMSQNQELAKAFSIQRGRTLERESGVGTSDEDLQPGNAKTTPEHSPPPSPIKGTPRHSMLESETLKTSLGHAQRTIQTLRTNIHREKTEKLELRRMLQDAREELEKARADPNPSSARRNRKVESREFKKPLRLGALGGPRTSKTSVELLMDDGDWEEHVETPSPRSLSAFATPNLRPTSTSGVAKIAPIAESHSDHFDTANETSDAAFETARERATETEDFQTGVEELSDDDSATETEASPSKGAGRMKRPSSLPLNQPISRYSFESSASTSDEEDDHIFRDMKTPTAPAQKMRLRVSRGALNRQSRGPSEEPAIQSSPINSASNTPQKGGQSLFAELGEFEGSDDDSLGGTTPSRRSTRSFTPTSLNQRRSSPPPAVPALPKVIMVDSGMMTEPVDIGPPLAAFEVPEMVESASNTDDFDESFSTQQSAIFAARPMSLKSVIRHEKLDASTQWLGDELRDEEFSRPLSLISYSDASAQHDDDIEAKLALFPSPPTSPPRLGLVPTPILPPPLSMSHIQSEDIEPQAEVEVVPAPIPLTLASIVSEDIEPQAEIEIPPTPVPFTMSSIVSEDIEPLVEVEVPPAPLPLTMSSIVSEDIEPLVEVEIPPTPPPLSMSSIVTEHIEPVLEPEVLPPEPPTLSVASLVFEHVVPQAEPEAPLPAFSMASLLSQDIEPVADPIIEPEIPVPAPLALSAIQAEQVEPVETPVDHGLLADRRLMLERNAPVMAPFSFSSITSEHVEPQHEPASSPIQLSLSPINVAEVEPRQEAEKPPLPLSLSSIHTRDVEPRELPEIPPPALTISSIHTTQDVEPLEIPETPLPPLTISSIHAQDLEPRETPEAPLPPLTMSSIRAQDVEPREIPAAPLPPLTISSIRAQDVEPREIPDIPPPALTISSIHTQDVEPLEIPEVPLPPLTISPIHVQDVVPRELPESPLPGLGFSYIHSEHVEPREVPGSPPPALSLSSIHVQDLEPRATPAPSLPTLSLSAIESQVIEPVLAEESVVVIQLMNAPATQPLGSGIDGSRSPKRNAFIIPRDADGDVDAEKASQQTPPEIVRGWDWMAKSGANDGAATQKHILPTADQEAQTTLTSAAIDQILKAKNHQLGVAALERSNSGGSVGTPSTVRVHRREGSAESPVRSKGKLVEFGSDASDVTPYRRPGSSASSRGSLQQLPPLPPNHKEVIEAARSGSSNGGQALGGSMAPPPFSATALRTMNSPLRPRTPNGTGAAMRPMSPVSVTSGRGTPTPRGLGKVNSVTGYAEVHSPPRLTSRSRKSSVSSFTSELDTRFNIHPEGGFDTQGFGANTDPRMIQAITQTMIGEYLWKYTRKAGRGEMSGNRHRRYFWVHPYTRTLYWSDRDPASAGRSELRAKSVQIEAVRVVNDDNPMPPGLHRKSLVIISPGRSVKFTCTTGQRHETWFNALSYLLLRSNNDGQSDAEEIAGNITKEDVDEFNPGPGRRPAIGNRAPPSLSSYNSRTVRTESPAIDMSMNIPTLAPSPRKLEAQLRPSLRPSGGTLGRISGYWKESKVSGTFSSLRSRSVSGRETSQSIYEASEAHDSAEDLRQMIERQDRESDRLENVRACCDGKHDVSHLTGGSSKRGRHPRGNIHHTHAGPSSTPTPSGRSSAL</sequence>
<feature type="region of interest" description="Disordered" evidence="2">
    <location>
        <begin position="555"/>
        <end position="724"/>
    </location>
</feature>
<evidence type="ECO:0000256" key="1">
    <source>
        <dbReference type="SAM" id="Coils"/>
    </source>
</evidence>
<feature type="region of interest" description="Disordered" evidence="2">
    <location>
        <begin position="500"/>
        <end position="525"/>
    </location>
</feature>
<dbReference type="PROSITE" id="PS50003">
    <property type="entry name" value="PH_DOMAIN"/>
    <property type="match status" value="1"/>
</dbReference>
<feature type="coiled-coil region" evidence="1">
    <location>
        <begin position="275"/>
        <end position="309"/>
    </location>
</feature>
<dbReference type="GO" id="GO:0005739">
    <property type="term" value="C:mitochondrion"/>
    <property type="evidence" value="ECO:0007669"/>
    <property type="project" value="TreeGrafter"/>
</dbReference>
<feature type="region of interest" description="Disordered" evidence="2">
    <location>
        <begin position="360"/>
        <end position="403"/>
    </location>
</feature>
<dbReference type="InterPro" id="IPR001849">
    <property type="entry name" value="PH_domain"/>
</dbReference>